<dbReference type="Gene3D" id="1.25.40.420">
    <property type="match status" value="1"/>
</dbReference>
<sequence>MSAAPQRPRTRTASVCTAADTSRGTHTVKISRNSQHRGLGVGRCVNSSTFAVGGHDWSISYYPDGRAGDCDYVAVYLVLMSKNAEVTVLYDLRLIHPSTGLPSSMSSLQAVFNAAQPSWGMKRFMKKSDLYASGYLLDDCLQIECGITIVKVYEVEVPPSNLFDNLGKLLEWKEGFDVRFKVKGEVFRAHRIVLAMRSLVFKAELYGPMSDKNKIRIITVEDMQPPVFKALLHFIYTDSLPARDVLEGDENREMVKHLLVAADRYAMKKMKMMCESILCRRLDIESVAATLVLADQHDCSRLKDVCIRFINSSNRVNDVLASQGYEHLKRACPALTVELWEKSSKSRKI</sequence>
<comment type="similarity">
    <text evidence="2">Belongs to the Tdpoz family.</text>
</comment>
<dbReference type="SMART" id="SM00225">
    <property type="entry name" value="BTB"/>
    <property type="match status" value="1"/>
</dbReference>
<dbReference type="InterPro" id="IPR000210">
    <property type="entry name" value="BTB/POZ_dom"/>
</dbReference>
<dbReference type="Pfam" id="PF24570">
    <property type="entry name" value="BACK_BPM_SPOP"/>
    <property type="match status" value="1"/>
</dbReference>
<dbReference type="Gene3D" id="2.60.210.10">
    <property type="entry name" value="Apoptosis, Tumor Necrosis Factor Receptor Associated Protein 2, Chain A"/>
    <property type="match status" value="1"/>
</dbReference>
<feature type="domain" description="MATH" evidence="4">
    <location>
        <begin position="23"/>
        <end position="147"/>
    </location>
</feature>
<evidence type="ECO:0008006" key="6">
    <source>
        <dbReference type="Google" id="ProtNLM"/>
    </source>
</evidence>
<dbReference type="InterPro" id="IPR011333">
    <property type="entry name" value="SKP1/BTB/POZ_sf"/>
</dbReference>
<dbReference type="AlphaFoldDB" id="A0A0A9G836"/>
<dbReference type="SUPFAM" id="SSF54695">
    <property type="entry name" value="POZ domain"/>
    <property type="match status" value="1"/>
</dbReference>
<proteinExistence type="inferred from homology"/>
<reference evidence="5" key="1">
    <citation type="submission" date="2014-09" db="EMBL/GenBank/DDBJ databases">
        <authorList>
            <person name="Magalhaes I.L.F."/>
            <person name="Oliveira U."/>
            <person name="Santos F.R."/>
            <person name="Vidigal T.H.D.A."/>
            <person name="Brescovit A.D."/>
            <person name="Santos A.J."/>
        </authorList>
    </citation>
    <scope>NUCLEOTIDE SEQUENCE</scope>
    <source>
        <tissue evidence="5">Shoot tissue taken approximately 20 cm above the soil surface</tissue>
    </source>
</reference>
<dbReference type="CDD" id="cd18280">
    <property type="entry name" value="BTB_POZ_BPM_plant"/>
    <property type="match status" value="1"/>
</dbReference>
<evidence type="ECO:0000259" key="3">
    <source>
        <dbReference type="PROSITE" id="PS50097"/>
    </source>
</evidence>
<dbReference type="PROSITE" id="PS50144">
    <property type="entry name" value="MATH"/>
    <property type="match status" value="1"/>
</dbReference>
<name>A0A0A9G836_ARUDO</name>
<dbReference type="PANTHER" id="PTHR26379:SF441">
    <property type="entry name" value="BTB DOMAIN-CONTAINING PROTEIN"/>
    <property type="match status" value="1"/>
</dbReference>
<dbReference type="EMBL" id="GBRH01177274">
    <property type="protein sequence ID" value="JAE20622.1"/>
    <property type="molecule type" value="Transcribed_RNA"/>
</dbReference>
<dbReference type="InterPro" id="IPR056423">
    <property type="entry name" value="BACK_BPM_SPOP"/>
</dbReference>
<accession>A0A0A9G836</accession>
<dbReference type="InterPro" id="IPR008974">
    <property type="entry name" value="TRAF-like"/>
</dbReference>
<dbReference type="SUPFAM" id="SSF49599">
    <property type="entry name" value="TRAF domain-like"/>
    <property type="match status" value="1"/>
</dbReference>
<evidence type="ECO:0000256" key="2">
    <source>
        <dbReference type="ARBA" id="ARBA00010846"/>
    </source>
</evidence>
<dbReference type="PROSITE" id="PS50097">
    <property type="entry name" value="BTB"/>
    <property type="match status" value="1"/>
</dbReference>
<dbReference type="CDD" id="cd00121">
    <property type="entry name" value="MATH"/>
    <property type="match status" value="1"/>
</dbReference>
<dbReference type="GO" id="GO:0016567">
    <property type="term" value="P:protein ubiquitination"/>
    <property type="evidence" value="ECO:0007669"/>
    <property type="project" value="InterPro"/>
</dbReference>
<dbReference type="InterPro" id="IPR045005">
    <property type="entry name" value="BPM1-6"/>
</dbReference>
<dbReference type="PANTHER" id="PTHR26379">
    <property type="entry name" value="BTB/POZ AND MATH DOMAIN-CONTAINING PROTEIN 1"/>
    <property type="match status" value="1"/>
</dbReference>
<feature type="domain" description="BTB" evidence="3">
    <location>
        <begin position="176"/>
        <end position="244"/>
    </location>
</feature>
<dbReference type="InterPro" id="IPR002083">
    <property type="entry name" value="MATH/TRAF_dom"/>
</dbReference>
<evidence type="ECO:0000256" key="1">
    <source>
        <dbReference type="ARBA" id="ARBA00004906"/>
    </source>
</evidence>
<organism evidence="5">
    <name type="scientific">Arundo donax</name>
    <name type="common">Giant reed</name>
    <name type="synonym">Donax arundinaceus</name>
    <dbReference type="NCBI Taxonomy" id="35708"/>
    <lineage>
        <taxon>Eukaryota</taxon>
        <taxon>Viridiplantae</taxon>
        <taxon>Streptophyta</taxon>
        <taxon>Embryophyta</taxon>
        <taxon>Tracheophyta</taxon>
        <taxon>Spermatophyta</taxon>
        <taxon>Magnoliopsida</taxon>
        <taxon>Liliopsida</taxon>
        <taxon>Poales</taxon>
        <taxon>Poaceae</taxon>
        <taxon>PACMAD clade</taxon>
        <taxon>Arundinoideae</taxon>
        <taxon>Arundineae</taxon>
        <taxon>Arundo</taxon>
    </lineage>
</organism>
<dbReference type="Pfam" id="PF22486">
    <property type="entry name" value="MATH_2"/>
    <property type="match status" value="1"/>
</dbReference>
<dbReference type="Pfam" id="PF00651">
    <property type="entry name" value="BTB"/>
    <property type="match status" value="1"/>
</dbReference>
<protein>
    <recommendedName>
        <fullName evidence="6">BTB domain-containing protein</fullName>
    </recommendedName>
</protein>
<comment type="pathway">
    <text evidence="1">Protein modification; protein ubiquitination.</text>
</comment>
<reference evidence="5" key="2">
    <citation type="journal article" date="2015" name="Data Brief">
        <title>Shoot transcriptome of the giant reed, Arundo donax.</title>
        <authorList>
            <person name="Barrero R.A."/>
            <person name="Guerrero F.D."/>
            <person name="Moolhuijzen P."/>
            <person name="Goolsby J.A."/>
            <person name="Tidwell J."/>
            <person name="Bellgard S.E."/>
            <person name="Bellgard M.I."/>
        </authorList>
    </citation>
    <scope>NUCLEOTIDE SEQUENCE</scope>
    <source>
        <tissue evidence="5">Shoot tissue taken approximately 20 cm above the soil surface</tissue>
    </source>
</reference>
<evidence type="ECO:0000259" key="4">
    <source>
        <dbReference type="PROSITE" id="PS50144"/>
    </source>
</evidence>
<evidence type="ECO:0000313" key="5">
    <source>
        <dbReference type="EMBL" id="JAE20622.1"/>
    </source>
</evidence>
<dbReference type="Gene3D" id="3.30.710.10">
    <property type="entry name" value="Potassium Channel Kv1.1, Chain A"/>
    <property type="match status" value="1"/>
</dbReference>